<feature type="compositionally biased region" description="Basic residues" evidence="1">
    <location>
        <begin position="1"/>
        <end position="40"/>
    </location>
</feature>
<accession>A0A6C0JGW7</accession>
<protein>
    <submittedName>
        <fullName evidence="2">Uncharacterized protein</fullName>
    </submittedName>
</protein>
<feature type="region of interest" description="Disordered" evidence="1">
    <location>
        <begin position="1"/>
        <end position="48"/>
    </location>
</feature>
<sequence length="126" mass="15094">MPLSKKKYLKKKSLRKNKHRRTHKNRKTLIKRRKYSKHSKNNIARGNNDKLSETEIEEILDSFSSSMTETKRNEAIRLLRLLRFDPTYTVDCFLSKIPWHPDDSLTLYEQAERKVQCWFRGEGKIA</sequence>
<evidence type="ECO:0000256" key="1">
    <source>
        <dbReference type="SAM" id="MobiDB-lite"/>
    </source>
</evidence>
<organism evidence="2">
    <name type="scientific">viral metagenome</name>
    <dbReference type="NCBI Taxonomy" id="1070528"/>
    <lineage>
        <taxon>unclassified sequences</taxon>
        <taxon>metagenomes</taxon>
        <taxon>organismal metagenomes</taxon>
    </lineage>
</organism>
<dbReference type="AlphaFoldDB" id="A0A6C0JGW7"/>
<dbReference type="EMBL" id="MN740394">
    <property type="protein sequence ID" value="QHU04191.1"/>
    <property type="molecule type" value="Genomic_DNA"/>
</dbReference>
<proteinExistence type="predicted"/>
<evidence type="ECO:0000313" key="2">
    <source>
        <dbReference type="EMBL" id="QHU04191.1"/>
    </source>
</evidence>
<name>A0A6C0JGW7_9ZZZZ</name>
<reference evidence="2" key="1">
    <citation type="journal article" date="2020" name="Nature">
        <title>Giant virus diversity and host interactions through global metagenomics.</title>
        <authorList>
            <person name="Schulz F."/>
            <person name="Roux S."/>
            <person name="Paez-Espino D."/>
            <person name="Jungbluth S."/>
            <person name="Walsh D.A."/>
            <person name="Denef V.J."/>
            <person name="McMahon K.D."/>
            <person name="Konstantinidis K.T."/>
            <person name="Eloe-Fadrosh E.A."/>
            <person name="Kyrpides N.C."/>
            <person name="Woyke T."/>
        </authorList>
    </citation>
    <scope>NUCLEOTIDE SEQUENCE</scope>
    <source>
        <strain evidence="2">GVMAG-M-3300027708-39</strain>
    </source>
</reference>